<dbReference type="InterPro" id="IPR000706">
    <property type="entry name" value="AGPR_type-1"/>
</dbReference>
<keyword evidence="5" id="KW-0963">Cytoplasm</keyword>
<proteinExistence type="inferred from homology"/>
<dbReference type="SUPFAM" id="SSF51735">
    <property type="entry name" value="NAD(P)-binding Rossmann-fold domains"/>
    <property type="match status" value="1"/>
</dbReference>
<dbReference type="Gene3D" id="3.40.50.720">
    <property type="entry name" value="NAD(P)-binding Rossmann-like Domain"/>
    <property type="match status" value="1"/>
</dbReference>
<accession>A0ABY5PC41</accession>
<dbReference type="Pfam" id="PF01118">
    <property type="entry name" value="Semialdhyde_dh"/>
    <property type="match status" value="1"/>
</dbReference>
<comment type="pathway">
    <text evidence="5">Amino-acid biosynthesis; L-arginine biosynthesis; N(2)-acetyl-L-ornithine from L-glutamate: step 3/4.</text>
</comment>
<dbReference type="EC" id="1.2.1.38" evidence="5"/>
<dbReference type="Gene3D" id="3.30.360.10">
    <property type="entry name" value="Dihydrodipicolinate Reductase, domain 2"/>
    <property type="match status" value="1"/>
</dbReference>
<evidence type="ECO:0000256" key="5">
    <source>
        <dbReference type="HAMAP-Rule" id="MF_00150"/>
    </source>
</evidence>
<dbReference type="Pfam" id="PF22698">
    <property type="entry name" value="Semialdhyde_dhC_1"/>
    <property type="match status" value="1"/>
</dbReference>
<dbReference type="HAMAP" id="MF_00150">
    <property type="entry name" value="ArgC_type1"/>
    <property type="match status" value="1"/>
</dbReference>
<sequence length="333" mass="35792">MADSVLVAGASGYAGALAARLIDRHPHFELAAVTSRSDVGTRLDELYPHHRVSKVLEELDLDTHADVDAAIVAYPHGAAAPLVAALRERGVKVVDLSADFRLHDVATYEQWYVPHAHPELINTARYGLPELHRESLHGADLVAGPGCFPTAALLALAPLARAGVITDAVIDAKTGVSGAGRAATAKTHFVSVDENVAAYGVGHHRHMPEIDQELARLGAEITPVFTPHLLPLDQGELVSCYVTTDRAIDQDSLAELYADAYADEPFIELVDRPPGVRDVRETNLCRIQVHADERTGKAFVFAAIDNLWKGTASQAVQSLNLMVGRPEVEGVEP</sequence>
<evidence type="ECO:0000256" key="6">
    <source>
        <dbReference type="PROSITE-ProRule" id="PRU10010"/>
    </source>
</evidence>
<evidence type="ECO:0000256" key="1">
    <source>
        <dbReference type="ARBA" id="ARBA00022571"/>
    </source>
</evidence>
<comment type="similarity">
    <text evidence="5">Belongs to the NAGSA dehydrogenase family. Type 1 subfamily.</text>
</comment>
<dbReference type="EMBL" id="CP088295">
    <property type="protein sequence ID" value="UUY02239.1"/>
    <property type="molecule type" value="Genomic_DNA"/>
</dbReference>
<organism evidence="8 9">
    <name type="scientific">Svornostia abyssi</name>
    <dbReference type="NCBI Taxonomy" id="2898438"/>
    <lineage>
        <taxon>Bacteria</taxon>
        <taxon>Bacillati</taxon>
        <taxon>Actinomycetota</taxon>
        <taxon>Thermoleophilia</taxon>
        <taxon>Solirubrobacterales</taxon>
        <taxon>Baekduiaceae</taxon>
        <taxon>Svornostia</taxon>
    </lineage>
</organism>
<dbReference type="GO" id="GO:0003942">
    <property type="term" value="F:N-acetyl-gamma-glutamyl-phosphate reductase activity"/>
    <property type="evidence" value="ECO:0007669"/>
    <property type="project" value="UniProtKB-EC"/>
</dbReference>
<dbReference type="PANTHER" id="PTHR32338:SF10">
    <property type="entry name" value="N-ACETYL-GAMMA-GLUTAMYL-PHOSPHATE REDUCTASE, CHLOROPLASTIC-RELATED"/>
    <property type="match status" value="1"/>
</dbReference>
<evidence type="ECO:0000313" key="9">
    <source>
        <dbReference type="Proteomes" id="UP001058860"/>
    </source>
</evidence>
<evidence type="ECO:0000313" key="8">
    <source>
        <dbReference type="EMBL" id="UUY02239.1"/>
    </source>
</evidence>
<dbReference type="NCBIfam" id="TIGR01850">
    <property type="entry name" value="argC"/>
    <property type="match status" value="1"/>
</dbReference>
<evidence type="ECO:0000256" key="4">
    <source>
        <dbReference type="ARBA" id="ARBA00023002"/>
    </source>
</evidence>
<comment type="catalytic activity">
    <reaction evidence="5">
        <text>N-acetyl-L-glutamate 5-semialdehyde + phosphate + NADP(+) = N-acetyl-L-glutamyl 5-phosphate + NADPH + H(+)</text>
        <dbReference type="Rhea" id="RHEA:21588"/>
        <dbReference type="ChEBI" id="CHEBI:15378"/>
        <dbReference type="ChEBI" id="CHEBI:29123"/>
        <dbReference type="ChEBI" id="CHEBI:43474"/>
        <dbReference type="ChEBI" id="CHEBI:57783"/>
        <dbReference type="ChEBI" id="CHEBI:57936"/>
        <dbReference type="ChEBI" id="CHEBI:58349"/>
        <dbReference type="EC" id="1.2.1.38"/>
    </reaction>
</comment>
<dbReference type="Proteomes" id="UP001058860">
    <property type="component" value="Chromosome"/>
</dbReference>
<dbReference type="InterPro" id="IPR058924">
    <property type="entry name" value="AGPR_dimerisation_dom"/>
</dbReference>
<name>A0ABY5PC41_9ACTN</name>
<comment type="subcellular location">
    <subcellularLocation>
        <location evidence="5">Cytoplasm</location>
    </subcellularLocation>
</comment>
<keyword evidence="2 5" id="KW-0028">Amino-acid biosynthesis</keyword>
<dbReference type="PANTHER" id="PTHR32338">
    <property type="entry name" value="N-ACETYL-GAMMA-GLUTAMYL-PHOSPHATE REDUCTASE, CHLOROPLASTIC-RELATED-RELATED"/>
    <property type="match status" value="1"/>
</dbReference>
<dbReference type="SUPFAM" id="SSF55347">
    <property type="entry name" value="Glyceraldehyde-3-phosphate dehydrogenase-like, C-terminal domain"/>
    <property type="match status" value="1"/>
</dbReference>
<dbReference type="InterPro" id="IPR023013">
    <property type="entry name" value="AGPR_AS"/>
</dbReference>
<evidence type="ECO:0000256" key="2">
    <source>
        <dbReference type="ARBA" id="ARBA00022605"/>
    </source>
</evidence>
<comment type="function">
    <text evidence="5">Catalyzes the NADPH-dependent reduction of N-acetyl-5-glutamyl phosphate to yield N-acetyl-L-glutamate 5-semialdehyde.</text>
</comment>
<dbReference type="RefSeq" id="WP_353862772.1">
    <property type="nucleotide sequence ID" value="NZ_CP088295.1"/>
</dbReference>
<keyword evidence="3 5" id="KW-0521">NADP</keyword>
<dbReference type="InterPro" id="IPR036291">
    <property type="entry name" value="NAD(P)-bd_dom_sf"/>
</dbReference>
<dbReference type="InterPro" id="IPR050085">
    <property type="entry name" value="AGPR"/>
</dbReference>
<dbReference type="InterPro" id="IPR000534">
    <property type="entry name" value="Semialdehyde_DH_NAD-bd"/>
</dbReference>
<feature type="domain" description="Semialdehyde dehydrogenase NAD-binding" evidence="7">
    <location>
        <begin position="4"/>
        <end position="139"/>
    </location>
</feature>
<dbReference type="CDD" id="cd23934">
    <property type="entry name" value="AGPR_1_C"/>
    <property type="match status" value="1"/>
</dbReference>
<keyword evidence="1 5" id="KW-0055">Arginine biosynthesis</keyword>
<evidence type="ECO:0000256" key="3">
    <source>
        <dbReference type="ARBA" id="ARBA00022857"/>
    </source>
</evidence>
<reference evidence="9" key="1">
    <citation type="submission" date="2021-11" db="EMBL/GenBank/DDBJ databases">
        <title>Cultivation dependent microbiological survey of springs from the worlds oldest radium mine currently devoted to the extraction of radon-saturated water.</title>
        <authorList>
            <person name="Kapinusova G."/>
            <person name="Smrhova T."/>
            <person name="Strejcek M."/>
            <person name="Suman J."/>
            <person name="Jani K."/>
            <person name="Pajer P."/>
            <person name="Uhlik O."/>
        </authorList>
    </citation>
    <scope>NUCLEOTIDE SEQUENCE [LARGE SCALE GENOMIC DNA]</scope>
    <source>
        <strain evidence="9">J379</strain>
    </source>
</reference>
<feature type="active site" evidence="5 6">
    <location>
        <position position="147"/>
    </location>
</feature>
<dbReference type="PROSITE" id="PS01224">
    <property type="entry name" value="ARGC"/>
    <property type="match status" value="1"/>
</dbReference>
<gene>
    <name evidence="5 8" type="primary">argC</name>
    <name evidence="8" type="ORF">LRS13_16150</name>
</gene>
<keyword evidence="4 5" id="KW-0560">Oxidoreductase</keyword>
<protein>
    <recommendedName>
        <fullName evidence="5">N-acetyl-gamma-glutamyl-phosphate reductase</fullName>
        <shortName evidence="5">AGPR</shortName>
        <ecNumber evidence="5">1.2.1.38</ecNumber>
    </recommendedName>
    <alternativeName>
        <fullName evidence="5">N-acetyl-glutamate semialdehyde dehydrogenase</fullName>
        <shortName evidence="5">NAGSA dehydrogenase</shortName>
    </alternativeName>
</protein>
<keyword evidence="9" id="KW-1185">Reference proteome</keyword>
<evidence type="ECO:0000259" key="7">
    <source>
        <dbReference type="SMART" id="SM00859"/>
    </source>
</evidence>
<dbReference type="SMART" id="SM00859">
    <property type="entry name" value="Semialdhyde_dh"/>
    <property type="match status" value="1"/>
</dbReference>
<dbReference type="CDD" id="cd17895">
    <property type="entry name" value="AGPR_1_N"/>
    <property type="match status" value="1"/>
</dbReference>